<evidence type="ECO:0000313" key="2">
    <source>
        <dbReference type="Proteomes" id="UP000054632"/>
    </source>
</evidence>
<proteinExistence type="predicted"/>
<gene>
    <name evidence="1" type="ORF">T4A_4679</name>
</gene>
<reference evidence="1 2" key="1">
    <citation type="submission" date="2015-01" db="EMBL/GenBank/DDBJ databases">
        <title>Evolution of Trichinella species and genotypes.</title>
        <authorList>
            <person name="Korhonen P.K."/>
            <person name="Edoardo P."/>
            <person name="Giuseppe L.R."/>
            <person name="Gasser R.B."/>
        </authorList>
    </citation>
    <scope>NUCLEOTIDE SEQUENCE [LARGE SCALE GENOMIC DNA]</scope>
    <source>
        <strain evidence="1">ISS13</strain>
    </source>
</reference>
<evidence type="ECO:0000313" key="1">
    <source>
        <dbReference type="EMBL" id="KRY77177.1"/>
    </source>
</evidence>
<sequence>MKSFIQLCLRNFPSPESESANWIQIISAKLSRIQARTAGSSLSKDCAFTHLSLPLNGFHSLYSERRVPTHSLHYQSRLISRKLLLSSSGHIPLAEQSFITR</sequence>
<dbReference type="EMBL" id="JYDR01000008">
    <property type="protein sequence ID" value="KRY77177.1"/>
    <property type="molecule type" value="Genomic_DNA"/>
</dbReference>
<comment type="caution">
    <text evidence="1">The sequence shown here is derived from an EMBL/GenBank/DDBJ whole genome shotgun (WGS) entry which is preliminary data.</text>
</comment>
<accession>A0A0V1ETX1</accession>
<protein>
    <submittedName>
        <fullName evidence="1">Uncharacterized protein</fullName>
    </submittedName>
</protein>
<name>A0A0V1ETX1_TRIPS</name>
<dbReference type="AlphaFoldDB" id="A0A0V1ETX1"/>
<organism evidence="1 2">
    <name type="scientific">Trichinella pseudospiralis</name>
    <name type="common">Parasitic roundworm</name>
    <dbReference type="NCBI Taxonomy" id="6337"/>
    <lineage>
        <taxon>Eukaryota</taxon>
        <taxon>Metazoa</taxon>
        <taxon>Ecdysozoa</taxon>
        <taxon>Nematoda</taxon>
        <taxon>Enoplea</taxon>
        <taxon>Dorylaimia</taxon>
        <taxon>Trichinellida</taxon>
        <taxon>Trichinellidae</taxon>
        <taxon>Trichinella</taxon>
    </lineage>
</organism>
<dbReference type="Proteomes" id="UP000054632">
    <property type="component" value="Unassembled WGS sequence"/>
</dbReference>